<reference evidence="2 3" key="1">
    <citation type="submission" date="2015-02" db="EMBL/GenBank/DDBJ databases">
        <authorList>
            <person name="Chooi Y.-H."/>
        </authorList>
    </citation>
    <scope>NUCLEOTIDE SEQUENCE [LARGE SCALE GENOMIC DNA]</scope>
    <source>
        <strain evidence="2">E3</strain>
    </source>
</reference>
<gene>
    <name evidence="2" type="ORF">PBRA_005321</name>
</gene>
<keyword evidence="3" id="KW-1185">Reference proteome</keyword>
<evidence type="ECO:0000313" key="3">
    <source>
        <dbReference type="Proteomes" id="UP000039324"/>
    </source>
</evidence>
<protein>
    <submittedName>
        <fullName evidence="2">Uncharacterized protein</fullName>
    </submittedName>
</protein>
<evidence type="ECO:0000256" key="1">
    <source>
        <dbReference type="SAM" id="MobiDB-lite"/>
    </source>
</evidence>
<organism evidence="2 3">
    <name type="scientific">Plasmodiophora brassicae</name>
    <name type="common">Clubroot disease agent</name>
    <dbReference type="NCBI Taxonomy" id="37360"/>
    <lineage>
        <taxon>Eukaryota</taxon>
        <taxon>Sar</taxon>
        <taxon>Rhizaria</taxon>
        <taxon>Endomyxa</taxon>
        <taxon>Phytomyxea</taxon>
        <taxon>Plasmodiophorida</taxon>
        <taxon>Plasmodiophoridae</taxon>
        <taxon>Plasmodiophora</taxon>
    </lineage>
</organism>
<feature type="region of interest" description="Disordered" evidence="1">
    <location>
        <begin position="42"/>
        <end position="62"/>
    </location>
</feature>
<proteinExistence type="predicted"/>
<name>A0A0G4INF3_PLABS</name>
<dbReference type="EMBL" id="CDSF01000076">
    <property type="protein sequence ID" value="CEO96717.1"/>
    <property type="molecule type" value="Genomic_DNA"/>
</dbReference>
<accession>A0A0G4INF3</accession>
<sequence>MFFDISSGWNDGRYSISRQAMTLAKQRCWSRFRFRRMISASGSMGTCGSGDDAGEASRSGRI</sequence>
<dbReference type="Proteomes" id="UP000039324">
    <property type="component" value="Unassembled WGS sequence"/>
</dbReference>
<evidence type="ECO:0000313" key="2">
    <source>
        <dbReference type="EMBL" id="CEO96717.1"/>
    </source>
</evidence>
<dbReference type="AlphaFoldDB" id="A0A0G4INF3"/>